<dbReference type="InterPro" id="IPR036291">
    <property type="entry name" value="NAD(P)-bd_dom_sf"/>
</dbReference>
<dbReference type="InterPro" id="IPR001509">
    <property type="entry name" value="Epimerase_deHydtase"/>
</dbReference>
<dbReference type="Gene3D" id="3.40.50.720">
    <property type="entry name" value="NAD(P)-binding Rossmann-like Domain"/>
    <property type="match status" value="1"/>
</dbReference>
<reference evidence="2 3" key="1">
    <citation type="submission" date="2014-12" db="EMBL/GenBank/DDBJ databases">
        <title>Genome assembly of Enhygromyxa salina DSM 15201.</title>
        <authorList>
            <person name="Sharma G."/>
            <person name="Subramanian S."/>
        </authorList>
    </citation>
    <scope>NUCLEOTIDE SEQUENCE [LARGE SCALE GENOMIC DNA]</scope>
    <source>
        <strain evidence="2 3">DSM 15201</strain>
    </source>
</reference>
<evidence type="ECO:0000313" key="2">
    <source>
        <dbReference type="EMBL" id="KIG16858.1"/>
    </source>
</evidence>
<protein>
    <submittedName>
        <fullName evidence="2">Dihydroflavonol-4-reductase</fullName>
    </submittedName>
</protein>
<gene>
    <name evidence="2" type="ORF">DB30_04020</name>
</gene>
<organism evidence="2 3">
    <name type="scientific">Enhygromyxa salina</name>
    <dbReference type="NCBI Taxonomy" id="215803"/>
    <lineage>
        <taxon>Bacteria</taxon>
        <taxon>Pseudomonadati</taxon>
        <taxon>Myxococcota</taxon>
        <taxon>Polyangia</taxon>
        <taxon>Nannocystales</taxon>
        <taxon>Nannocystaceae</taxon>
        <taxon>Enhygromyxa</taxon>
    </lineage>
</organism>
<dbReference type="GO" id="GO:0004029">
    <property type="term" value="F:aldehyde dehydrogenase (NAD+) activity"/>
    <property type="evidence" value="ECO:0007669"/>
    <property type="project" value="TreeGrafter"/>
</dbReference>
<dbReference type="Proteomes" id="UP000031599">
    <property type="component" value="Unassembled WGS sequence"/>
</dbReference>
<dbReference type="Pfam" id="PF01370">
    <property type="entry name" value="Epimerase"/>
    <property type="match status" value="1"/>
</dbReference>
<dbReference type="SUPFAM" id="SSF51735">
    <property type="entry name" value="NAD(P)-binding Rossmann-fold domains"/>
    <property type="match status" value="1"/>
</dbReference>
<dbReference type="InterPro" id="IPR051783">
    <property type="entry name" value="NAD(P)-dependent_oxidoreduct"/>
</dbReference>
<dbReference type="EMBL" id="JMCC02000031">
    <property type="protein sequence ID" value="KIG16858.1"/>
    <property type="molecule type" value="Genomic_DNA"/>
</dbReference>
<dbReference type="GO" id="GO:0005737">
    <property type="term" value="C:cytoplasm"/>
    <property type="evidence" value="ECO:0007669"/>
    <property type="project" value="TreeGrafter"/>
</dbReference>
<proteinExistence type="predicted"/>
<dbReference type="AlphaFoldDB" id="A0A0C2A0G0"/>
<dbReference type="PANTHER" id="PTHR48079">
    <property type="entry name" value="PROTEIN YEEZ"/>
    <property type="match status" value="1"/>
</dbReference>
<accession>A0A0C2A0G0</accession>
<feature type="domain" description="NAD-dependent epimerase/dehydratase" evidence="1">
    <location>
        <begin position="24"/>
        <end position="251"/>
    </location>
</feature>
<evidence type="ECO:0000259" key="1">
    <source>
        <dbReference type="Pfam" id="PF01370"/>
    </source>
</evidence>
<comment type="caution">
    <text evidence="2">The sequence shown here is derived from an EMBL/GenBank/DDBJ whole genome shotgun (WGS) entry which is preliminary data.</text>
</comment>
<sequence>MLMSEAEPTDQPINSPAGIAAGKVLVTGATGHLGSNVVRRLLADGHDVRALVQARADNRSIDGLPIERVEGDLRDAESLRRAVAGVDRVFHIAAKISTATATPAEQRALYQINVIGTRDILRACLDAGVGRVVMTGSFSATGFDLDDPSKPSDETLPFYPFGHTMPYAHTKALAEHEVLKAAAEGLDAVIATSCGCIGAWDYLPSRMGGTLCDLANGKLRAYVEGGFTWVRGVDIADGHMRAMEYGRKGQKYLFATEFMTISQLFGTFREVAGVKRELTEIPIDLVGAVAAVYSGTLARFFPKASQRLTPGSIAVLKARRHVDTSKARRELGFRPTSMREAMTDAYEFFVREGMIKRDARVTVPATEAAE</sequence>
<name>A0A0C2A0G0_9BACT</name>
<evidence type="ECO:0000313" key="3">
    <source>
        <dbReference type="Proteomes" id="UP000031599"/>
    </source>
</evidence>
<dbReference type="PANTHER" id="PTHR48079:SF6">
    <property type="entry name" value="NAD(P)-BINDING DOMAIN-CONTAINING PROTEIN-RELATED"/>
    <property type="match status" value="1"/>
</dbReference>